<reference evidence="2" key="1">
    <citation type="submission" date="2016-04" db="EMBL/GenBank/DDBJ databases">
        <authorList>
            <person name="Nguyen H.D."/>
            <person name="Samba Siva P."/>
            <person name="Cullis J."/>
            <person name="Levesque C.A."/>
            <person name="Hambleton S."/>
        </authorList>
    </citation>
    <scope>NUCLEOTIDE SEQUENCE</scope>
    <source>
        <strain evidence="2">DAOMC 236426</strain>
    </source>
</reference>
<dbReference type="EMBL" id="LWDE02000775">
    <property type="protein sequence ID" value="KAE8244988.1"/>
    <property type="molecule type" value="Genomic_DNA"/>
</dbReference>
<feature type="compositionally biased region" description="Basic and acidic residues" evidence="1">
    <location>
        <begin position="156"/>
        <end position="178"/>
    </location>
</feature>
<gene>
    <name evidence="2" type="ORF">A4X06_0g5868</name>
</gene>
<feature type="compositionally biased region" description="Basic and acidic residues" evidence="1">
    <location>
        <begin position="106"/>
        <end position="148"/>
    </location>
</feature>
<keyword evidence="3" id="KW-1185">Reference proteome</keyword>
<protein>
    <submittedName>
        <fullName evidence="2">Uncharacterized protein</fullName>
    </submittedName>
</protein>
<dbReference type="AlphaFoldDB" id="A0A8X7SVR7"/>
<feature type="compositionally biased region" description="Polar residues" evidence="1">
    <location>
        <begin position="210"/>
        <end position="224"/>
    </location>
</feature>
<reference evidence="2" key="2">
    <citation type="journal article" date="2019" name="IMA Fungus">
        <title>Genome sequencing and comparison of five Tilletia species to identify candidate genes for the detection of regulated species infecting wheat.</title>
        <authorList>
            <person name="Nguyen H.D.T."/>
            <person name="Sultana T."/>
            <person name="Kesanakurti P."/>
            <person name="Hambleton S."/>
        </authorList>
    </citation>
    <scope>NUCLEOTIDE SEQUENCE</scope>
    <source>
        <strain evidence="2">DAOMC 236426</strain>
    </source>
</reference>
<feature type="region of interest" description="Disordered" evidence="1">
    <location>
        <begin position="106"/>
        <end position="224"/>
    </location>
</feature>
<accession>A0A8X7SVR7</accession>
<sequence>MFSEKPLSEAQMEDAENEAWLSDSLAEELGELVPALRSQSAKDTVREAAQCLRQASGARVLFKDMLERMRMHAACLKSKPKPFKVAEEGFGQAKLWTLDESIAVMEKDRQDKKEEAERLEKRREERQRRKEEKEKEEEQRKKAREERQVTQLAMKVEAERVKRARKEQATKCKAEREAMGTNKPKKRQRKNGSEIRQSPTVDPNIHPVNRPNSSPLQPTQLLNQ</sequence>
<evidence type="ECO:0000313" key="3">
    <source>
        <dbReference type="Proteomes" id="UP000077684"/>
    </source>
</evidence>
<organism evidence="2 3">
    <name type="scientific">Tilletia controversa</name>
    <name type="common">dwarf bunt fungus</name>
    <dbReference type="NCBI Taxonomy" id="13291"/>
    <lineage>
        <taxon>Eukaryota</taxon>
        <taxon>Fungi</taxon>
        <taxon>Dikarya</taxon>
        <taxon>Basidiomycota</taxon>
        <taxon>Ustilaginomycotina</taxon>
        <taxon>Exobasidiomycetes</taxon>
        <taxon>Tilletiales</taxon>
        <taxon>Tilletiaceae</taxon>
        <taxon>Tilletia</taxon>
    </lineage>
</organism>
<evidence type="ECO:0000313" key="2">
    <source>
        <dbReference type="EMBL" id="KAE8244988.1"/>
    </source>
</evidence>
<comment type="caution">
    <text evidence="2">The sequence shown here is derived from an EMBL/GenBank/DDBJ whole genome shotgun (WGS) entry which is preliminary data.</text>
</comment>
<proteinExistence type="predicted"/>
<dbReference type="Proteomes" id="UP000077684">
    <property type="component" value="Unassembled WGS sequence"/>
</dbReference>
<name>A0A8X7SVR7_9BASI</name>
<evidence type="ECO:0000256" key="1">
    <source>
        <dbReference type="SAM" id="MobiDB-lite"/>
    </source>
</evidence>